<dbReference type="GO" id="GO:0030246">
    <property type="term" value="F:carbohydrate binding"/>
    <property type="evidence" value="ECO:0007669"/>
    <property type="project" value="UniProtKB-KW"/>
</dbReference>
<evidence type="ECO:0000256" key="6">
    <source>
        <dbReference type="ARBA" id="ARBA00025321"/>
    </source>
</evidence>
<organism evidence="8 9">
    <name type="scientific">Borborobacter arsenicus</name>
    <dbReference type="NCBI Taxonomy" id="1851146"/>
    <lineage>
        <taxon>Bacteria</taxon>
        <taxon>Pseudomonadati</taxon>
        <taxon>Pseudomonadota</taxon>
        <taxon>Alphaproteobacteria</taxon>
        <taxon>Hyphomicrobiales</taxon>
        <taxon>Phyllobacteriaceae</taxon>
        <taxon>Borborobacter</taxon>
    </lineage>
</organism>
<feature type="signal peptide" evidence="7">
    <location>
        <begin position="1"/>
        <end position="28"/>
    </location>
</feature>
<dbReference type="InterPro" id="IPR012413">
    <property type="entry name" value="BA14K"/>
</dbReference>
<dbReference type="OrthoDB" id="8117189at2"/>
<dbReference type="GO" id="GO:0016020">
    <property type="term" value="C:membrane"/>
    <property type="evidence" value="ECO:0007669"/>
    <property type="project" value="UniProtKB-SubCell"/>
</dbReference>
<protein>
    <recommendedName>
        <fullName evidence="3">Lectin-like protein BA14k</fullName>
    </recommendedName>
</protein>
<evidence type="ECO:0000256" key="1">
    <source>
        <dbReference type="ARBA" id="ARBA00004167"/>
    </source>
</evidence>
<keyword evidence="7" id="KW-0732">Signal</keyword>
<proteinExistence type="inferred from homology"/>
<reference evidence="8 9" key="1">
    <citation type="submission" date="2018-11" db="EMBL/GenBank/DDBJ databases">
        <title>Pseudaminobacter arsenicus sp. nov., an arsenic-resistant bacterium isolated from arsenic-rich aquifers.</title>
        <authorList>
            <person name="Mu Y."/>
        </authorList>
    </citation>
    <scope>NUCLEOTIDE SEQUENCE [LARGE SCALE GENOMIC DNA]</scope>
    <source>
        <strain evidence="8 9">CB3</strain>
    </source>
</reference>
<evidence type="ECO:0000313" key="8">
    <source>
        <dbReference type="EMBL" id="RUM99727.1"/>
    </source>
</evidence>
<keyword evidence="4" id="KW-0472">Membrane</keyword>
<dbReference type="RefSeq" id="WP_128625964.1">
    <property type="nucleotide sequence ID" value="NZ_RKST01000001.1"/>
</dbReference>
<evidence type="ECO:0000256" key="5">
    <source>
        <dbReference type="ARBA" id="ARBA00022734"/>
    </source>
</evidence>
<dbReference type="EMBL" id="RKST01000001">
    <property type="protein sequence ID" value="RUM99727.1"/>
    <property type="molecule type" value="Genomic_DNA"/>
</dbReference>
<comment type="function">
    <text evidence="6">Has immunoglobulin-binding and hemagglutination properties, and can bind to mannose. Essential for virulence. May be involved in LPS biosynthesis or polysaccharide transport.</text>
</comment>
<comment type="subcellular location">
    <subcellularLocation>
        <location evidence="1">Membrane</location>
        <topology evidence="1">Single-pass membrane protein</topology>
    </subcellularLocation>
</comment>
<evidence type="ECO:0000256" key="7">
    <source>
        <dbReference type="SAM" id="SignalP"/>
    </source>
</evidence>
<keyword evidence="5" id="KW-0430">Lectin</keyword>
<keyword evidence="9" id="KW-1185">Reference proteome</keyword>
<evidence type="ECO:0000256" key="2">
    <source>
        <dbReference type="ARBA" id="ARBA00010270"/>
    </source>
</evidence>
<name>A0A432VC37_9HYPH</name>
<keyword evidence="4" id="KW-1003">Cell membrane</keyword>
<accession>A0A432VC37</accession>
<evidence type="ECO:0000313" key="9">
    <source>
        <dbReference type="Proteomes" id="UP000281647"/>
    </source>
</evidence>
<sequence>MKPHFWSLARSSLVAMSLVAGMATPSLAAPLMPMNQFSSLTTPGIGAETVQWHRGHGGGNWRGGRWHGNNWRGGNWHGRHWRGNNWRRYGRHYGGSSFYFGLGLPFYGLYGPGYGLYGPGYGWYGPRYYAPRRYYRARGLSQGHIDWCYSRYRSYRAYDNTFQPYNGPRRQCYSPYG</sequence>
<gene>
    <name evidence="8" type="ORF">EET67_02235</name>
</gene>
<dbReference type="AlphaFoldDB" id="A0A432VC37"/>
<comment type="caution">
    <text evidence="8">The sequence shown here is derived from an EMBL/GenBank/DDBJ whole genome shotgun (WGS) entry which is preliminary data.</text>
</comment>
<feature type="chain" id="PRO_5019426141" description="Lectin-like protein BA14k" evidence="7">
    <location>
        <begin position="29"/>
        <end position="177"/>
    </location>
</feature>
<dbReference type="Pfam" id="PF07886">
    <property type="entry name" value="BA14K"/>
    <property type="match status" value="1"/>
</dbReference>
<evidence type="ECO:0000256" key="4">
    <source>
        <dbReference type="ARBA" id="ARBA00022475"/>
    </source>
</evidence>
<evidence type="ECO:0000256" key="3">
    <source>
        <dbReference type="ARBA" id="ARBA00020552"/>
    </source>
</evidence>
<comment type="similarity">
    <text evidence="2">Belongs to the BA14k family.</text>
</comment>
<dbReference type="Proteomes" id="UP000281647">
    <property type="component" value="Unassembled WGS sequence"/>
</dbReference>